<accession>A0AAP9CG30</accession>
<dbReference type="InterPro" id="IPR040498">
    <property type="entry name" value="PriA_CRR"/>
</dbReference>
<keyword evidence="8 12" id="KW-0067">ATP-binding</keyword>
<comment type="catalytic activity">
    <reaction evidence="11 12">
        <text>ATP + H2O = ADP + phosphate + H(+)</text>
        <dbReference type="Rhea" id="RHEA:13065"/>
        <dbReference type="ChEBI" id="CHEBI:15377"/>
        <dbReference type="ChEBI" id="CHEBI:15378"/>
        <dbReference type="ChEBI" id="CHEBI:30616"/>
        <dbReference type="ChEBI" id="CHEBI:43474"/>
        <dbReference type="ChEBI" id="CHEBI:456216"/>
        <dbReference type="EC" id="5.6.2.4"/>
    </reaction>
</comment>
<evidence type="ECO:0000313" key="16">
    <source>
        <dbReference type="EMBL" id="QBK62330.1"/>
    </source>
</evidence>
<feature type="binding site" evidence="12">
    <location>
        <position position="400"/>
    </location>
    <ligand>
        <name>Zn(2+)</name>
        <dbReference type="ChEBI" id="CHEBI:29105"/>
        <label>2</label>
    </ligand>
</feature>
<evidence type="ECO:0000256" key="1">
    <source>
        <dbReference type="ARBA" id="ARBA00022515"/>
    </source>
</evidence>
<dbReference type="Pfam" id="PF18074">
    <property type="entry name" value="PriA_C"/>
    <property type="match status" value="1"/>
</dbReference>
<dbReference type="SUPFAM" id="SSF52540">
    <property type="entry name" value="P-loop containing nucleoside triphosphate hydrolases"/>
    <property type="match status" value="1"/>
</dbReference>
<keyword evidence="6 12" id="KW-0347">Helicase</keyword>
<feature type="domain" description="Helicase ATP-binding" evidence="13">
    <location>
        <begin position="146"/>
        <end position="313"/>
    </location>
</feature>
<dbReference type="GO" id="GO:0005524">
    <property type="term" value="F:ATP binding"/>
    <property type="evidence" value="ECO:0007669"/>
    <property type="project" value="UniProtKB-UniRule"/>
</dbReference>
<reference evidence="16" key="2">
    <citation type="submission" date="2022-12" db="EMBL/GenBank/DDBJ databases">
        <title>Whole genome sequencing of Borrelia miyamotoi strains isolated at the Russian territory.</title>
        <authorList>
            <person name="Kuleshov K.V."/>
            <person name="Platonov A.E."/>
            <person name="Goptar I.A."/>
            <person name="Shipulin G.A."/>
            <person name="Markelov M.L."/>
            <person name="Koetsveld J."/>
            <person name="Kolyasnikova N.M."/>
            <person name="Sarksyan D.S."/>
            <person name="Toporkova M.G."/>
            <person name="Hovius J.W."/>
        </authorList>
    </citation>
    <scope>NUCLEOTIDE SEQUENCE</scope>
    <source>
        <strain evidence="15">Yekat-1</strain>
        <strain evidence="16">Yekat-76</strain>
    </source>
</reference>
<comment type="cofactor">
    <cofactor evidence="12">
        <name>Zn(2+)</name>
        <dbReference type="ChEBI" id="CHEBI:29105"/>
    </cofactor>
    <text evidence="12">Binds 2 zinc ions per subunit.</text>
</comment>
<evidence type="ECO:0000256" key="11">
    <source>
        <dbReference type="ARBA" id="ARBA00048988"/>
    </source>
</evidence>
<dbReference type="AlphaFoldDB" id="A0AAP9CG30"/>
<feature type="binding site" evidence="12">
    <location>
        <position position="370"/>
    </location>
    <ligand>
        <name>Zn(2+)</name>
        <dbReference type="ChEBI" id="CHEBI:29105"/>
        <label>1</label>
    </ligand>
</feature>
<feature type="binding site" evidence="12">
    <location>
        <position position="410"/>
    </location>
    <ligand>
        <name>Zn(2+)</name>
        <dbReference type="ChEBI" id="CHEBI:29105"/>
        <label>1</label>
    </ligand>
</feature>
<feature type="binding site" evidence="12">
    <location>
        <position position="379"/>
    </location>
    <ligand>
        <name>Zn(2+)</name>
        <dbReference type="ChEBI" id="CHEBI:29105"/>
        <label>2</label>
    </ligand>
</feature>
<evidence type="ECO:0000256" key="5">
    <source>
        <dbReference type="ARBA" id="ARBA00022801"/>
    </source>
</evidence>
<reference evidence="18" key="1">
    <citation type="submission" date="2019-03" db="EMBL/GenBank/DDBJ databases">
        <title>Whole genome sequencing of Borrelia miyamotoi strains isolated at the Russian territory.</title>
        <authorList>
            <person name="Kuleshov K.V."/>
            <person name="Platonov A.E."/>
            <person name="Goptar I.A."/>
            <person name="Shipulin G.A."/>
            <person name="Markelov M.L."/>
            <person name="Koetsveld J."/>
            <person name="Kolyasnikova N.M."/>
            <person name="Sarksyan D.S."/>
            <person name="Toporkova M.G."/>
            <person name="Hovius J.W."/>
        </authorList>
    </citation>
    <scope>NUCLEOTIDE SEQUENCE [LARGE SCALE GENOMIC DNA]</scope>
    <source>
        <strain evidence="17">Yekat-1</strain>
        <strain evidence="18">Yekat-76</strain>
    </source>
</reference>
<dbReference type="GO" id="GO:0008270">
    <property type="term" value="F:zinc ion binding"/>
    <property type="evidence" value="ECO:0007669"/>
    <property type="project" value="UniProtKB-UniRule"/>
</dbReference>
<keyword evidence="4 12" id="KW-0547">Nucleotide-binding</keyword>
<dbReference type="PROSITE" id="PS51194">
    <property type="entry name" value="HELICASE_CTER"/>
    <property type="match status" value="1"/>
</dbReference>
<dbReference type="Gene3D" id="3.40.50.300">
    <property type="entry name" value="P-loop containing nucleotide triphosphate hydrolases"/>
    <property type="match status" value="2"/>
</dbReference>
<dbReference type="GO" id="GO:0003677">
    <property type="term" value="F:DNA binding"/>
    <property type="evidence" value="ECO:0007669"/>
    <property type="project" value="UniProtKB-UniRule"/>
</dbReference>
<dbReference type="PANTHER" id="PTHR30580:SF0">
    <property type="entry name" value="PRIMOSOMAL PROTEIN N"/>
    <property type="match status" value="1"/>
</dbReference>
<feature type="binding site" evidence="12">
    <location>
        <position position="382"/>
    </location>
    <ligand>
        <name>Zn(2+)</name>
        <dbReference type="ChEBI" id="CHEBI:29105"/>
        <label>2</label>
    </ligand>
</feature>
<dbReference type="Proteomes" id="UP000230633">
    <property type="component" value="Chromosome"/>
</dbReference>
<dbReference type="GO" id="GO:0006302">
    <property type="term" value="P:double-strand break repair"/>
    <property type="evidence" value="ECO:0007669"/>
    <property type="project" value="InterPro"/>
</dbReference>
<keyword evidence="5 12" id="KW-0378">Hydrolase</keyword>
<proteinExistence type="inferred from homology"/>
<dbReference type="CDD" id="cd18804">
    <property type="entry name" value="SF2_C_priA"/>
    <property type="match status" value="1"/>
</dbReference>
<dbReference type="InterPro" id="IPR014001">
    <property type="entry name" value="Helicase_ATP-bd"/>
</dbReference>
<dbReference type="RefSeq" id="WP_025444087.1">
    <property type="nucleotide sequence ID" value="NZ_AP024371.1"/>
</dbReference>
<dbReference type="NCBIfam" id="TIGR00595">
    <property type="entry name" value="priA"/>
    <property type="match status" value="1"/>
</dbReference>
<dbReference type="EC" id="5.6.2.4" evidence="12"/>
<dbReference type="InterPro" id="IPR042115">
    <property type="entry name" value="PriA_3primeBD_sf"/>
</dbReference>
<feature type="binding site" evidence="12">
    <location>
        <position position="373"/>
    </location>
    <ligand>
        <name>Zn(2+)</name>
        <dbReference type="ChEBI" id="CHEBI:29105"/>
        <label>1</label>
    </ligand>
</feature>
<evidence type="ECO:0000313" key="18">
    <source>
        <dbReference type="Proteomes" id="UP000291995"/>
    </source>
</evidence>
<dbReference type="FunFam" id="3.40.50.300:FF:000489">
    <property type="entry name" value="Primosome assembly protein PriA"/>
    <property type="match status" value="1"/>
</dbReference>
<dbReference type="SMART" id="SM00490">
    <property type="entry name" value="HELICc"/>
    <property type="match status" value="1"/>
</dbReference>
<dbReference type="Pfam" id="PF17764">
    <property type="entry name" value="PriA_3primeBD"/>
    <property type="match status" value="1"/>
</dbReference>
<dbReference type="Pfam" id="PF04851">
    <property type="entry name" value="ResIII"/>
    <property type="match status" value="1"/>
</dbReference>
<name>A0AAP9CG30_9SPIR</name>
<dbReference type="Pfam" id="PF00271">
    <property type="entry name" value="Helicase_C"/>
    <property type="match status" value="1"/>
</dbReference>
<dbReference type="GO" id="GO:0006270">
    <property type="term" value="P:DNA replication initiation"/>
    <property type="evidence" value="ECO:0007669"/>
    <property type="project" value="TreeGrafter"/>
</dbReference>
<evidence type="ECO:0000256" key="12">
    <source>
        <dbReference type="HAMAP-Rule" id="MF_00983"/>
    </source>
</evidence>
<evidence type="ECO:0000256" key="6">
    <source>
        <dbReference type="ARBA" id="ARBA00022806"/>
    </source>
</evidence>
<dbReference type="GO" id="GO:1990077">
    <property type="term" value="C:primosome complex"/>
    <property type="evidence" value="ECO:0007669"/>
    <property type="project" value="UniProtKB-UniRule"/>
</dbReference>
<dbReference type="InterPro" id="IPR027417">
    <property type="entry name" value="P-loop_NTPase"/>
</dbReference>
<keyword evidence="1 12" id="KW-0639">Primosome</keyword>
<keyword evidence="2 12" id="KW-0235">DNA replication</keyword>
<evidence type="ECO:0000256" key="9">
    <source>
        <dbReference type="ARBA" id="ARBA00023125"/>
    </source>
</evidence>
<comment type="subunit">
    <text evidence="12">Component of the replication restart primosome.</text>
</comment>
<dbReference type="EMBL" id="CP036557">
    <property type="protein sequence ID" value="QBK62330.1"/>
    <property type="molecule type" value="Genomic_DNA"/>
</dbReference>
<dbReference type="Gene3D" id="3.40.1440.60">
    <property type="entry name" value="PriA, 3(prime) DNA-binding domain"/>
    <property type="match status" value="1"/>
</dbReference>
<dbReference type="SMART" id="SM00487">
    <property type="entry name" value="DEXDc"/>
    <property type="match status" value="1"/>
</dbReference>
<evidence type="ECO:0000259" key="14">
    <source>
        <dbReference type="PROSITE" id="PS51194"/>
    </source>
</evidence>
<dbReference type="GO" id="GO:0006269">
    <property type="term" value="P:DNA replication, synthesis of primer"/>
    <property type="evidence" value="ECO:0007669"/>
    <property type="project" value="UniProtKB-KW"/>
</dbReference>
<keyword evidence="17" id="KW-1185">Reference proteome</keyword>
<dbReference type="GO" id="GO:0016787">
    <property type="term" value="F:hydrolase activity"/>
    <property type="evidence" value="ECO:0007669"/>
    <property type="project" value="UniProtKB-KW"/>
</dbReference>
<gene>
    <name evidence="12 16" type="primary">priA</name>
    <name evidence="15" type="ORF">CNO13_04185</name>
    <name evidence="16" type="ORF">EZU67_04170</name>
</gene>
<evidence type="ECO:0000256" key="8">
    <source>
        <dbReference type="ARBA" id="ARBA00022840"/>
    </source>
</evidence>
<evidence type="ECO:0000256" key="7">
    <source>
        <dbReference type="ARBA" id="ARBA00022833"/>
    </source>
</evidence>
<keyword evidence="3 12" id="KW-0479">Metal-binding</keyword>
<evidence type="ECO:0000259" key="13">
    <source>
        <dbReference type="PROSITE" id="PS51192"/>
    </source>
</evidence>
<keyword evidence="9 12" id="KW-0238">DNA-binding</keyword>
<evidence type="ECO:0000256" key="3">
    <source>
        <dbReference type="ARBA" id="ARBA00022723"/>
    </source>
</evidence>
<dbReference type="InterPro" id="IPR041222">
    <property type="entry name" value="PriA_3primeBD"/>
</dbReference>
<dbReference type="InterPro" id="IPR006935">
    <property type="entry name" value="Helicase/UvrB_N"/>
</dbReference>
<comment type="similarity">
    <text evidence="12">Belongs to the helicase family. PriA subfamily.</text>
</comment>
<evidence type="ECO:0000256" key="10">
    <source>
        <dbReference type="ARBA" id="ARBA00023235"/>
    </source>
</evidence>
<comment type="catalytic activity">
    <reaction evidence="12">
        <text>Couples ATP hydrolysis with the unwinding of duplex DNA by translocating in the 3'-5' direction.</text>
        <dbReference type="EC" id="5.6.2.4"/>
    </reaction>
</comment>
<dbReference type="Proteomes" id="UP000291995">
    <property type="component" value="Chromosome"/>
</dbReference>
<keyword evidence="10 12" id="KW-0413">Isomerase</keyword>
<feature type="binding site" evidence="12">
    <location>
        <position position="413"/>
    </location>
    <ligand>
        <name>Zn(2+)</name>
        <dbReference type="ChEBI" id="CHEBI:29105"/>
        <label>1</label>
    </ligand>
</feature>
<dbReference type="InterPro" id="IPR005259">
    <property type="entry name" value="PriA"/>
</dbReference>
<dbReference type="InterPro" id="IPR001650">
    <property type="entry name" value="Helicase_C-like"/>
</dbReference>
<dbReference type="GeneID" id="75117732"/>
<feature type="domain" description="Helicase C-terminal" evidence="14">
    <location>
        <begin position="394"/>
        <end position="568"/>
    </location>
</feature>
<dbReference type="GO" id="GO:0006310">
    <property type="term" value="P:DNA recombination"/>
    <property type="evidence" value="ECO:0007669"/>
    <property type="project" value="InterPro"/>
</dbReference>
<sequence length="660" mass="77265">MDNGLKCNFYYYEIAFNIPLNRLFLYKYNLKLKIGIRVITNFNGKDKIGIIIKRYTKEELNEDFKFEIKNILRVIDENEIIIDHNINLAHWISKKTFSGFGEALFCGLPKALSLNKRINNDNENENLDSKIPIQLNEEQNKIYKEIIVSNTQNTFYLFGIPGSGKTEIFIKLCENYLEQKKQIIFLIPEISLGYQIVKRIKTTLGTNKVYEYNSKVSKSKKVLIWNKVKNGENLIIIGIKSALMLPFKNLGLIVMDEEHEYTYKSENTPRFHSRHIGFFLQSTFNAKFVMGSATPSLEAYLAMENNQIKKIVLKNKFFKRTFKELKIIDMKKERQIISSELLYSIQKSLIDKRQALIFINKRGYSKTIECNTCEYVICCPNCSFNLTYHKSENKLICHYCNHKTNIINNCPDCNSQDIAYKAYGIQFIEKELKKFLPNARIARTDSDINNKEIINSINEFENGQLDILIGTQIIAKGFNFKQIKTLGIINADIGMGLPDFRSSERIFAIISQVLGRAARFQSDNTIIIQTKNPDYYAIKYAYEGKYEEFYQEEIKIRKELNYPPFKKIIRIVVRSHKEEAAKYKCLEFFEISKKLLNEEIEYFGPSKAPMSKISKYYRYNIIYLSKSFNILEKLIQNTKEKVKSTRDTYIEIDYYPISLI</sequence>
<dbReference type="InterPro" id="IPR041236">
    <property type="entry name" value="PriA_C"/>
</dbReference>
<dbReference type="Pfam" id="PF18319">
    <property type="entry name" value="Zn_ribbon_PriA"/>
    <property type="match status" value="1"/>
</dbReference>
<dbReference type="HAMAP" id="MF_00983">
    <property type="entry name" value="PriA"/>
    <property type="match status" value="1"/>
</dbReference>
<dbReference type="GO" id="GO:0043138">
    <property type="term" value="F:3'-5' DNA helicase activity"/>
    <property type="evidence" value="ECO:0007669"/>
    <property type="project" value="UniProtKB-EC"/>
</dbReference>
<dbReference type="PANTHER" id="PTHR30580">
    <property type="entry name" value="PRIMOSOMAL PROTEIN N"/>
    <property type="match status" value="1"/>
</dbReference>
<organism evidence="16 18">
    <name type="scientific">Borrelia miyamotoi</name>
    <dbReference type="NCBI Taxonomy" id="47466"/>
    <lineage>
        <taxon>Bacteria</taxon>
        <taxon>Pseudomonadati</taxon>
        <taxon>Spirochaetota</taxon>
        <taxon>Spirochaetia</taxon>
        <taxon>Spirochaetales</taxon>
        <taxon>Borreliaceae</taxon>
        <taxon>Borrelia</taxon>
    </lineage>
</organism>
<evidence type="ECO:0000313" key="15">
    <source>
        <dbReference type="EMBL" id="ATQ16341.1"/>
    </source>
</evidence>
<keyword evidence="7 12" id="KW-0862">Zinc</keyword>
<dbReference type="PROSITE" id="PS51192">
    <property type="entry name" value="HELICASE_ATP_BIND_1"/>
    <property type="match status" value="1"/>
</dbReference>
<dbReference type="EMBL" id="CP024333">
    <property type="protein sequence ID" value="ATQ16341.1"/>
    <property type="molecule type" value="Genomic_DNA"/>
</dbReference>
<evidence type="ECO:0000256" key="4">
    <source>
        <dbReference type="ARBA" id="ARBA00022741"/>
    </source>
</evidence>
<comment type="function">
    <text evidence="12">Initiates the restart of stalled replication forks, which reloads the replicative helicase on sites other than the origin of replication. Recognizes and binds to abandoned replication forks and remodels them to uncover a helicase loading site. Promotes assembly of the primosome at these replication forks.</text>
</comment>
<protein>
    <recommendedName>
        <fullName evidence="12">Replication restart protein PriA</fullName>
    </recommendedName>
    <alternativeName>
        <fullName evidence="12">ATP-dependent DNA helicase PriA</fullName>
        <ecNumber evidence="12">5.6.2.4</ecNumber>
    </alternativeName>
    <alternativeName>
        <fullName evidence="12">DNA 3'-5' helicase PriA</fullName>
    </alternativeName>
</protein>
<evidence type="ECO:0000313" key="17">
    <source>
        <dbReference type="Proteomes" id="UP000230633"/>
    </source>
</evidence>
<evidence type="ECO:0000256" key="2">
    <source>
        <dbReference type="ARBA" id="ARBA00022705"/>
    </source>
</evidence>
<feature type="binding site" evidence="12">
    <location>
        <position position="397"/>
    </location>
    <ligand>
        <name>Zn(2+)</name>
        <dbReference type="ChEBI" id="CHEBI:29105"/>
        <label>2</label>
    </ligand>
</feature>